<dbReference type="PANTHER" id="PTHR30290:SF82">
    <property type="entry name" value="ABC-TYPE DIPEPTIDE_OLIGOPEPTIDE TRANSPORT SYSTEM, PERIPLASMIC COMPONENT"/>
    <property type="match status" value="1"/>
</dbReference>
<proteinExistence type="predicted"/>
<keyword evidence="1" id="KW-0732">Signal</keyword>
<dbReference type="GO" id="GO:1904680">
    <property type="term" value="F:peptide transmembrane transporter activity"/>
    <property type="evidence" value="ECO:0007669"/>
    <property type="project" value="TreeGrafter"/>
</dbReference>
<dbReference type="PIRSF" id="PIRSF002741">
    <property type="entry name" value="MppA"/>
    <property type="match status" value="1"/>
</dbReference>
<dbReference type="SUPFAM" id="SSF53850">
    <property type="entry name" value="Periplasmic binding protein-like II"/>
    <property type="match status" value="1"/>
</dbReference>
<evidence type="ECO:0000259" key="2">
    <source>
        <dbReference type="Pfam" id="PF00496"/>
    </source>
</evidence>
<dbReference type="InterPro" id="IPR039424">
    <property type="entry name" value="SBP_5"/>
</dbReference>
<dbReference type="RefSeq" id="WP_189090624.1">
    <property type="nucleotide sequence ID" value="NZ_BMQL01000011.1"/>
</dbReference>
<dbReference type="Gene3D" id="3.40.190.10">
    <property type="entry name" value="Periplasmic binding protein-like II"/>
    <property type="match status" value="1"/>
</dbReference>
<dbReference type="Pfam" id="PF00496">
    <property type="entry name" value="SBP_bac_5"/>
    <property type="match status" value="1"/>
</dbReference>
<dbReference type="GO" id="GO:0042597">
    <property type="term" value="C:periplasmic space"/>
    <property type="evidence" value="ECO:0007669"/>
    <property type="project" value="UniProtKB-ARBA"/>
</dbReference>
<organism evidence="3 4">
    <name type="scientific">Deinococcus ruber</name>
    <dbReference type="NCBI Taxonomy" id="1848197"/>
    <lineage>
        <taxon>Bacteria</taxon>
        <taxon>Thermotogati</taxon>
        <taxon>Deinococcota</taxon>
        <taxon>Deinococci</taxon>
        <taxon>Deinococcales</taxon>
        <taxon>Deinococcaceae</taxon>
        <taxon>Deinococcus</taxon>
    </lineage>
</organism>
<dbReference type="GO" id="GO:0043190">
    <property type="term" value="C:ATP-binding cassette (ABC) transporter complex"/>
    <property type="evidence" value="ECO:0007669"/>
    <property type="project" value="InterPro"/>
</dbReference>
<dbReference type="AlphaFoldDB" id="A0A918C7V8"/>
<evidence type="ECO:0000256" key="1">
    <source>
        <dbReference type="SAM" id="SignalP"/>
    </source>
</evidence>
<dbReference type="GO" id="GO:0015833">
    <property type="term" value="P:peptide transport"/>
    <property type="evidence" value="ECO:0007669"/>
    <property type="project" value="TreeGrafter"/>
</dbReference>
<feature type="domain" description="Solute-binding protein family 5" evidence="2">
    <location>
        <begin position="85"/>
        <end position="454"/>
    </location>
</feature>
<reference evidence="3" key="2">
    <citation type="submission" date="2020-09" db="EMBL/GenBank/DDBJ databases">
        <authorList>
            <person name="Sun Q."/>
            <person name="Ohkuma M."/>
        </authorList>
    </citation>
    <scope>NUCLEOTIDE SEQUENCE</scope>
    <source>
        <strain evidence="3">JCM 31311</strain>
    </source>
</reference>
<gene>
    <name evidence="3" type="ORF">GCM10008957_23780</name>
</gene>
<dbReference type="PANTHER" id="PTHR30290">
    <property type="entry name" value="PERIPLASMIC BINDING COMPONENT OF ABC TRANSPORTER"/>
    <property type="match status" value="1"/>
</dbReference>
<name>A0A918C7V8_9DEIO</name>
<dbReference type="Gene3D" id="3.10.105.10">
    <property type="entry name" value="Dipeptide-binding Protein, Domain 3"/>
    <property type="match status" value="1"/>
</dbReference>
<comment type="caution">
    <text evidence="3">The sequence shown here is derived from an EMBL/GenBank/DDBJ whole genome shotgun (WGS) entry which is preliminary data.</text>
</comment>
<keyword evidence="4" id="KW-1185">Reference proteome</keyword>
<dbReference type="InterPro" id="IPR000914">
    <property type="entry name" value="SBP_5_dom"/>
</dbReference>
<feature type="signal peptide" evidence="1">
    <location>
        <begin position="1"/>
        <end position="35"/>
    </location>
</feature>
<dbReference type="Gene3D" id="3.90.76.10">
    <property type="entry name" value="Dipeptide-binding Protein, Domain 1"/>
    <property type="match status" value="1"/>
</dbReference>
<evidence type="ECO:0000313" key="3">
    <source>
        <dbReference type="EMBL" id="GGR10207.1"/>
    </source>
</evidence>
<sequence length="557" mass="59687">MNANGNSSKFSGIVRVSLLLTAALGGAALVGTASAQSPKTTFTVVRSDQWGAQNLNPFSPSSQHLLPTNSAIYETLFFVNSLNGKVVPVLGTKYAWSKDSKTLTVTTRSGVKWTDGQAFNASDAAFTFNYLKQYPALDTQGLWKSGLTSVTAPNPTTLVFSFGAPNTPVFQYISNTPIVPQHLWKDVKDPTTFTNPKPVATGPFIFDSSSQQAIRVLKNPNYWMKGQPYVDAVVWVSTSSNDAALLKLLSGDVDYGYVGISDPKGYAARGPNNTYWWPTNNINFLYFNTVKAPFNDPAFRRAVAQAINTKDVALKAYAGAVPAASVSSIFPTQQADWLPASAKASLPTFDPAAADAALTAAGYKKNAQGVRLGKDGSPLPTYKILVGAGWTDYITMAQVVGDNLKKVGINTSIDQQAWGSYSGGLQTGSYDMGISWGWGNGSSPYYTFNAAFSPDFSAPVGKTAPSNLSRYTNPAITSALKAFSNTSDAAIQKKAMSTIITTVLKDMPWVPLTDRVQFALFNTSRFTGFPSAANPYNDASPDDSSGARLMYLNVKPK</sequence>
<evidence type="ECO:0000313" key="4">
    <source>
        <dbReference type="Proteomes" id="UP000603865"/>
    </source>
</evidence>
<dbReference type="Proteomes" id="UP000603865">
    <property type="component" value="Unassembled WGS sequence"/>
</dbReference>
<dbReference type="EMBL" id="BMQL01000011">
    <property type="protein sequence ID" value="GGR10207.1"/>
    <property type="molecule type" value="Genomic_DNA"/>
</dbReference>
<feature type="chain" id="PRO_5037413262" evidence="1">
    <location>
        <begin position="36"/>
        <end position="557"/>
    </location>
</feature>
<protein>
    <submittedName>
        <fullName evidence="3">ABC transporter substrate-binding protein</fullName>
    </submittedName>
</protein>
<accession>A0A918C7V8</accession>
<dbReference type="CDD" id="cd08509">
    <property type="entry name" value="PBP2_TmCBP_oligosaccharides_like"/>
    <property type="match status" value="1"/>
</dbReference>
<reference evidence="3" key="1">
    <citation type="journal article" date="2014" name="Int. J. Syst. Evol. Microbiol.">
        <title>Complete genome sequence of Corynebacterium casei LMG S-19264T (=DSM 44701T), isolated from a smear-ripened cheese.</title>
        <authorList>
            <consortium name="US DOE Joint Genome Institute (JGI-PGF)"/>
            <person name="Walter F."/>
            <person name="Albersmeier A."/>
            <person name="Kalinowski J."/>
            <person name="Ruckert C."/>
        </authorList>
    </citation>
    <scope>NUCLEOTIDE SEQUENCE</scope>
    <source>
        <strain evidence="3">JCM 31311</strain>
    </source>
</reference>
<dbReference type="InterPro" id="IPR030678">
    <property type="entry name" value="Peptide/Ni-bd"/>
</dbReference>